<feature type="compositionally biased region" description="Low complexity" evidence="1">
    <location>
        <begin position="1"/>
        <end position="34"/>
    </location>
</feature>
<dbReference type="AlphaFoldDB" id="A0A317XMM2"/>
<feature type="region of interest" description="Disordered" evidence="1">
    <location>
        <begin position="429"/>
        <end position="522"/>
    </location>
</feature>
<dbReference type="OrthoDB" id="5282002at2759"/>
<dbReference type="Proteomes" id="UP000246740">
    <property type="component" value="Unassembled WGS sequence"/>
</dbReference>
<dbReference type="Pfam" id="PF13824">
    <property type="entry name" value="zf-Mss51"/>
    <property type="match status" value="1"/>
</dbReference>
<dbReference type="PANTHER" id="PTHR28069:SF1">
    <property type="entry name" value="PROTEIN MSS51, MITOCHONDRIAL"/>
    <property type="match status" value="1"/>
</dbReference>
<organism evidence="4 5">
    <name type="scientific">Testicularia cyperi</name>
    <dbReference type="NCBI Taxonomy" id="1882483"/>
    <lineage>
        <taxon>Eukaryota</taxon>
        <taxon>Fungi</taxon>
        <taxon>Dikarya</taxon>
        <taxon>Basidiomycota</taxon>
        <taxon>Ustilaginomycotina</taxon>
        <taxon>Ustilaginomycetes</taxon>
        <taxon>Ustilaginales</taxon>
        <taxon>Anthracoideaceae</taxon>
        <taxon>Testicularia</taxon>
    </lineage>
</organism>
<dbReference type="InParanoid" id="A0A317XMM2"/>
<protein>
    <submittedName>
        <fullName evidence="4">Uncharacterized protein</fullName>
    </submittedName>
</protein>
<gene>
    <name evidence="4" type="ORF">BCV70DRAFT_201135</name>
</gene>
<feature type="compositionally biased region" description="Low complexity" evidence="1">
    <location>
        <begin position="429"/>
        <end position="445"/>
    </location>
</feature>
<dbReference type="Pfam" id="PF20179">
    <property type="entry name" value="MSS51_C"/>
    <property type="match status" value="2"/>
</dbReference>
<name>A0A317XMM2_9BASI</name>
<keyword evidence="5" id="KW-1185">Reference proteome</keyword>
<evidence type="ECO:0000313" key="4">
    <source>
        <dbReference type="EMBL" id="PWY99565.1"/>
    </source>
</evidence>
<evidence type="ECO:0000256" key="1">
    <source>
        <dbReference type="SAM" id="MobiDB-lite"/>
    </source>
</evidence>
<feature type="region of interest" description="Disordered" evidence="1">
    <location>
        <begin position="1"/>
        <end position="56"/>
    </location>
</feature>
<feature type="domain" description="Mitochondrial splicing suppressor 51-like C-terminal" evidence="3">
    <location>
        <begin position="260"/>
        <end position="398"/>
    </location>
</feature>
<feature type="compositionally biased region" description="Polar residues" evidence="1">
    <location>
        <begin position="456"/>
        <end position="467"/>
    </location>
</feature>
<dbReference type="InterPro" id="IPR046824">
    <property type="entry name" value="Mss51-like_C"/>
</dbReference>
<feature type="domain" description="Mitochondrial splicing suppressor 51 zinc-finger" evidence="2">
    <location>
        <begin position="119"/>
        <end position="173"/>
    </location>
</feature>
<accession>A0A317XMM2</accession>
<sequence length="631" mass="69317">MKAAPSNAASQAARSLARQLPTSSPSTASPSTLHSLHRASTRTTLPRHQAHPGNIHTRNLFGLSIFGGKKDKKNDPFAMPAKATKKPILTQDNLFHPFSKSPIPSIRARGERIRSLAPCPVSMNKYKARRLVNFECPDCGWPTHYSEKEWTEDTDHAKYVARLREANEDEHDLRSGREMTEFKLPGPQGFEETINMSNWDVFFYTRNFNSIESDRSRRHVSKLLTFPTTMGAVIHENSPYTRKSRRLTHEGLRSMIALRQTLHPKQGDKPSLDKMRIFVVGARAESTLPPAVWDQLTYMFPGVPFHLFLIGPEAHIPTDKQIELQERAAPGSGAISMHKGRVRKSNYGVPSRTVVVSEGLTITTIQSNYENVHGQLEPFDPYTDVFFAFSPGFGFPSQIAVEEADKARQEDRDHEAHFAKAKSTYHAAGAAGAESAESTEASAQRAADDAVELAKSQIQEQQDHLNASSSSPSSSSSSSSTPHANESASAAARPTYTVDATSSPEGGDIPAEEPAPVLASPDGHTYTALTAAPVVQAQKEWAKALGQILSTRCALISTGFSPADVERDVLAFESVEGVRDEFDWLITPGENAFASQQWAVADFDPRVAVKANWGLWAVRGKRYDIQGPTGY</sequence>
<evidence type="ECO:0000259" key="2">
    <source>
        <dbReference type="Pfam" id="PF13824"/>
    </source>
</evidence>
<evidence type="ECO:0000313" key="5">
    <source>
        <dbReference type="Proteomes" id="UP000246740"/>
    </source>
</evidence>
<feature type="domain" description="Mitochondrial splicing suppressor 51-like C-terminal" evidence="3">
    <location>
        <begin position="537"/>
        <end position="600"/>
    </location>
</feature>
<evidence type="ECO:0000259" key="3">
    <source>
        <dbReference type="Pfam" id="PF20179"/>
    </source>
</evidence>
<dbReference type="InterPro" id="IPR032717">
    <property type="entry name" value="Mss51_Znf"/>
</dbReference>
<dbReference type="PANTHER" id="PTHR28069">
    <property type="entry name" value="GH20023P"/>
    <property type="match status" value="1"/>
</dbReference>
<dbReference type="EMBL" id="KZ819195">
    <property type="protein sequence ID" value="PWY99565.1"/>
    <property type="molecule type" value="Genomic_DNA"/>
</dbReference>
<dbReference type="STRING" id="1882483.A0A317XMM2"/>
<feature type="compositionally biased region" description="Low complexity" evidence="1">
    <location>
        <begin position="468"/>
        <end position="480"/>
    </location>
</feature>
<proteinExistence type="predicted"/>
<reference evidence="4 5" key="1">
    <citation type="journal article" date="2018" name="Mol. Biol. Evol.">
        <title>Broad Genomic Sampling Reveals a Smut Pathogenic Ancestry of the Fungal Clade Ustilaginomycotina.</title>
        <authorList>
            <person name="Kijpornyongpan T."/>
            <person name="Mondo S.J."/>
            <person name="Barry K."/>
            <person name="Sandor L."/>
            <person name="Lee J."/>
            <person name="Lipzen A."/>
            <person name="Pangilinan J."/>
            <person name="LaButti K."/>
            <person name="Hainaut M."/>
            <person name="Henrissat B."/>
            <person name="Grigoriev I.V."/>
            <person name="Spatafora J.W."/>
            <person name="Aime M.C."/>
        </authorList>
    </citation>
    <scope>NUCLEOTIDE SEQUENCE [LARGE SCALE GENOMIC DNA]</scope>
    <source>
        <strain evidence="4 5">MCA 3645</strain>
    </source>
</reference>